<evidence type="ECO:0000256" key="1">
    <source>
        <dbReference type="ARBA" id="ARBA00005125"/>
    </source>
</evidence>
<dbReference type="Proteomes" id="UP000049077">
    <property type="component" value="Unassembled WGS sequence"/>
</dbReference>
<gene>
    <name evidence="5" type="ORF">VCR4J5_1470080</name>
</gene>
<protein>
    <recommendedName>
        <fullName evidence="4">NAD-dependent epimerase/dehydratase domain-containing protein</fullName>
    </recommendedName>
</protein>
<dbReference type="Gene3D" id="3.40.50.720">
    <property type="entry name" value="NAD(P)-binding Rossmann-like Domain"/>
    <property type="match status" value="1"/>
</dbReference>
<comment type="pathway">
    <text evidence="1">Bacterial outer membrane biogenesis; LPS O-antigen biosynthesis.</text>
</comment>
<evidence type="ECO:0000313" key="5">
    <source>
        <dbReference type="EMBL" id="CDT05749.1"/>
    </source>
</evidence>
<feature type="domain" description="NAD-dependent epimerase/dehydratase" evidence="4">
    <location>
        <begin position="13"/>
        <end position="224"/>
    </location>
</feature>
<keyword evidence="6" id="KW-1185">Reference proteome</keyword>
<keyword evidence="3" id="KW-0812">Transmembrane</keyword>
<dbReference type="EMBL" id="CCJX01000054">
    <property type="protein sequence ID" value="CDT05749.1"/>
    <property type="molecule type" value="Genomic_DNA"/>
</dbReference>
<dbReference type="InterPro" id="IPR001509">
    <property type="entry name" value="Epimerase_deHydtase"/>
</dbReference>
<dbReference type="Pfam" id="PF01370">
    <property type="entry name" value="Epimerase"/>
    <property type="match status" value="1"/>
</dbReference>
<comment type="similarity">
    <text evidence="2">Belongs to the NAD(P)-dependent epimerase/dehydratase family.</text>
</comment>
<dbReference type="PANTHER" id="PTHR43000">
    <property type="entry name" value="DTDP-D-GLUCOSE 4,6-DEHYDRATASE-RELATED"/>
    <property type="match status" value="1"/>
</dbReference>
<keyword evidence="3" id="KW-0472">Membrane</keyword>
<dbReference type="SUPFAM" id="SSF51735">
    <property type="entry name" value="NAD(P)-binding Rossmann-fold domains"/>
    <property type="match status" value="1"/>
</dbReference>
<sequence>MYLLKKENNRSVIIIGLGLIGLSVVNELIRNGYRVYRAHRIDWKGPTNQIITDVLTFIDEVFPEDVSLIWSAGKCGFNSGDSETKVEDSFFSKVIGSIDEYLEDKEQVLSFYLVSSIGGLFEGQVSINDQMTPRPQRAYGRLKLSQERTLLDSSDRVRPFIFRLSSVYGSVNSNNRMGLIQVLIKNGIENKITKIYGNADTLRDYTSVDDVSNFICRVVTTSYNNGRNIYHLANGKASSIAEIKHLVEKKIRKRLLFSYEKNVTNNLNIVCSANSYRGVWSPSIINENIRKLYEQAINK</sequence>
<name>A0ABP1WU07_9VIBR</name>
<organism evidence="5 6">
    <name type="scientific">Vibrio crassostreae</name>
    <dbReference type="NCBI Taxonomy" id="246167"/>
    <lineage>
        <taxon>Bacteria</taxon>
        <taxon>Pseudomonadati</taxon>
        <taxon>Pseudomonadota</taxon>
        <taxon>Gammaproteobacteria</taxon>
        <taxon>Vibrionales</taxon>
        <taxon>Vibrionaceae</taxon>
        <taxon>Vibrio</taxon>
    </lineage>
</organism>
<evidence type="ECO:0000313" key="6">
    <source>
        <dbReference type="Proteomes" id="UP000049077"/>
    </source>
</evidence>
<proteinExistence type="inferred from homology"/>
<evidence type="ECO:0000259" key="4">
    <source>
        <dbReference type="Pfam" id="PF01370"/>
    </source>
</evidence>
<accession>A0ABP1WU07</accession>
<keyword evidence="3" id="KW-1133">Transmembrane helix</keyword>
<evidence type="ECO:0000256" key="2">
    <source>
        <dbReference type="ARBA" id="ARBA00007637"/>
    </source>
</evidence>
<evidence type="ECO:0000256" key="3">
    <source>
        <dbReference type="SAM" id="Phobius"/>
    </source>
</evidence>
<dbReference type="InterPro" id="IPR036291">
    <property type="entry name" value="NAD(P)-bd_dom_sf"/>
</dbReference>
<feature type="transmembrane region" description="Helical" evidence="3">
    <location>
        <begin position="12"/>
        <end position="29"/>
    </location>
</feature>
<comment type="caution">
    <text evidence="5">The sequence shown here is derived from an EMBL/GenBank/DDBJ whole genome shotgun (WGS) entry which is preliminary data.</text>
</comment>
<reference evidence="5 6" key="1">
    <citation type="submission" date="2014-06" db="EMBL/GenBank/DDBJ databases">
        <authorList>
            <person name="Le Roux F."/>
        </authorList>
    </citation>
    <scope>NUCLEOTIDE SEQUENCE [LARGE SCALE GENOMIC DNA]</scope>
    <source>
        <strain evidence="5 6">J5-4</strain>
    </source>
</reference>